<evidence type="ECO:0000256" key="2">
    <source>
        <dbReference type="ARBA" id="ARBA00020953"/>
    </source>
</evidence>
<dbReference type="PIRSF" id="PIRSF006485">
    <property type="entry name" value="GTP-binding_EngA"/>
    <property type="match status" value="1"/>
</dbReference>
<feature type="domain" description="EngA-type G" evidence="12">
    <location>
        <begin position="171"/>
        <end position="346"/>
    </location>
</feature>
<evidence type="ECO:0000256" key="6">
    <source>
        <dbReference type="ARBA" id="ARBA00023134"/>
    </source>
</evidence>
<dbReference type="GO" id="GO:0043022">
    <property type="term" value="F:ribosome binding"/>
    <property type="evidence" value="ECO:0007669"/>
    <property type="project" value="TreeGrafter"/>
</dbReference>
<dbReference type="Gene3D" id="3.30.300.20">
    <property type="match status" value="1"/>
</dbReference>
<evidence type="ECO:0000259" key="12">
    <source>
        <dbReference type="PROSITE" id="PS51712"/>
    </source>
</evidence>
<evidence type="ECO:0000256" key="7">
    <source>
        <dbReference type="ARBA" id="ARBA00032345"/>
    </source>
</evidence>
<dbReference type="NCBIfam" id="TIGR00231">
    <property type="entry name" value="small_GTP"/>
    <property type="match status" value="2"/>
</dbReference>
<proteinExistence type="inferred from homology"/>
<dbReference type="Proteomes" id="UP000001491">
    <property type="component" value="Chromosome"/>
</dbReference>
<dbReference type="NCBIfam" id="TIGR03594">
    <property type="entry name" value="GTPase_EngA"/>
    <property type="match status" value="1"/>
</dbReference>
<keyword evidence="6 9" id="KW-0342">GTP-binding</keyword>
<organism evidence="13 14">
    <name type="scientific">Mesomycoplasma conjunctivae (strain ATCC 25834 / NCTC 10147 / HRC/581)</name>
    <name type="common">Mycoplasma conjunctivae</name>
    <dbReference type="NCBI Taxonomy" id="572263"/>
    <lineage>
        <taxon>Bacteria</taxon>
        <taxon>Bacillati</taxon>
        <taxon>Mycoplasmatota</taxon>
        <taxon>Mycoplasmoidales</taxon>
        <taxon>Metamycoplasmataceae</taxon>
        <taxon>Mesomycoplasma</taxon>
    </lineage>
</organism>
<dbReference type="PRINTS" id="PR00326">
    <property type="entry name" value="GTP1OBG"/>
</dbReference>
<dbReference type="CDD" id="cd01895">
    <property type="entry name" value="EngA2"/>
    <property type="match status" value="1"/>
</dbReference>
<dbReference type="CDD" id="cd01894">
    <property type="entry name" value="EngA1"/>
    <property type="match status" value="1"/>
</dbReference>
<dbReference type="KEGG" id="mco:MCJ_002320"/>
<dbReference type="InterPro" id="IPR032859">
    <property type="entry name" value="KH_dom-like"/>
</dbReference>
<evidence type="ECO:0000256" key="5">
    <source>
        <dbReference type="ARBA" id="ARBA00022741"/>
    </source>
</evidence>
<accession>C5J631</accession>
<reference evidence="14" key="1">
    <citation type="journal article" date="2009" name="BMC Bioinformatics">
        <title>The Mycoplasma conjunctivae genome sequencing, annotation and analysis.</title>
        <authorList>
            <person name="Calderon-Copete S.P."/>
            <person name="Wigger G."/>
            <person name="Wunderlin C."/>
            <person name="Schmidheini T."/>
            <person name="Frey J."/>
            <person name="Quail M.A."/>
            <person name="Falquet L."/>
        </authorList>
    </citation>
    <scope>NUCLEOTIDE SEQUENCE [LARGE SCALE GENOMIC DNA]</scope>
    <source>
        <strain evidence="14">ATCC 25834 / NCTC 10147 / HRC/581</strain>
    </source>
</reference>
<gene>
    <name evidence="13" type="primary">engA</name>
    <name evidence="9" type="synonym">der</name>
    <name evidence="13" type="ordered locus">MCJ_002320</name>
</gene>
<evidence type="ECO:0000256" key="1">
    <source>
        <dbReference type="ARBA" id="ARBA00008279"/>
    </source>
</evidence>
<dbReference type="HAMAP" id="MF_00195">
    <property type="entry name" value="GTPase_Der"/>
    <property type="match status" value="1"/>
</dbReference>
<dbReference type="InterPro" id="IPR016484">
    <property type="entry name" value="GTPase_Der"/>
</dbReference>
<keyword evidence="14" id="KW-1185">Reference proteome</keyword>
<keyword evidence="5 9" id="KW-0547">Nucleotide-binding</keyword>
<dbReference type="SUPFAM" id="SSF52540">
    <property type="entry name" value="P-loop containing nucleoside triphosphate hydrolases"/>
    <property type="match status" value="2"/>
</dbReference>
<evidence type="ECO:0000313" key="13">
    <source>
        <dbReference type="EMBL" id="CAT04923.1"/>
    </source>
</evidence>
<evidence type="ECO:0000313" key="14">
    <source>
        <dbReference type="Proteomes" id="UP000001491"/>
    </source>
</evidence>
<dbReference type="AlphaFoldDB" id="C5J631"/>
<protein>
    <recommendedName>
        <fullName evidence="2 9">GTPase Der</fullName>
    </recommendedName>
    <alternativeName>
        <fullName evidence="7 9">GTP-binding protein EngA</fullName>
    </alternativeName>
</protein>
<dbReference type="eggNOG" id="COG1160">
    <property type="taxonomic scope" value="Bacteria"/>
</dbReference>
<dbReference type="PROSITE" id="PS51712">
    <property type="entry name" value="G_ENGA"/>
    <property type="match status" value="2"/>
</dbReference>
<dbReference type="InterPro" id="IPR006073">
    <property type="entry name" value="GTP-bd"/>
</dbReference>
<evidence type="ECO:0000256" key="10">
    <source>
        <dbReference type="PROSITE-ProRule" id="PRU01049"/>
    </source>
</evidence>
<dbReference type="EMBL" id="FM864216">
    <property type="protein sequence ID" value="CAT04923.1"/>
    <property type="molecule type" value="Genomic_DNA"/>
</dbReference>
<keyword evidence="3 9" id="KW-0690">Ribosome biogenesis</keyword>
<dbReference type="GO" id="GO:0042254">
    <property type="term" value="P:ribosome biogenesis"/>
    <property type="evidence" value="ECO:0007669"/>
    <property type="project" value="UniProtKB-KW"/>
</dbReference>
<feature type="binding site" evidence="9">
    <location>
        <begin position="56"/>
        <end position="60"/>
    </location>
    <ligand>
        <name>GTP</name>
        <dbReference type="ChEBI" id="CHEBI:37565"/>
        <label>1</label>
    </ligand>
</feature>
<sequence length="435" mass="49325">MKNTVALIGKPNVGKSTLFNKIIGKKKSITDSMPGVTRDRIYAKTTWLGKTFNIIDTGGIEIENRTFQDLIQMQSKVAIEEAQVIVLVLDGQNAIDSDDYYVVDLLRKSNKKVLVVANKLEGRKSFDTSIYSLGFEHIFPISAIHGEGVGDLLDEIIANMSFSDKSDDNLFKLAIIGKPNAGKSTLLNKLVKSERSITSNIPGTTRDSVSSKWVVNNHELEIVDTAGIIRKSKVVESVDFYALLRAFNSLDEADLSLVIVDASQPLSHFDSRLSGYAFEKNKPIILVINKWDLIEKETNTQHEFVKKIKNNYKFIDWAPIVFLSAKTGEKIHKLAETIIKVKENLKKRISTNVLNRFILEIQIMQPPRSHKGKRLHISFAQQVEGAIPTFVFNVNDKDTIHFSYQRYIENQLRKYFGFEGCPIKIVYKNIHKYKK</sequence>
<dbReference type="InterPro" id="IPR015946">
    <property type="entry name" value="KH_dom-like_a/b"/>
</dbReference>
<dbReference type="InterPro" id="IPR005225">
    <property type="entry name" value="Small_GTP-bd"/>
</dbReference>
<comment type="similarity">
    <text evidence="1 9 10 11">Belongs to the TRAFAC class TrmE-Era-EngA-EngB-Septin-like GTPase superfamily. EngA (Der) GTPase family.</text>
</comment>
<evidence type="ECO:0000256" key="11">
    <source>
        <dbReference type="RuleBase" id="RU004481"/>
    </source>
</evidence>
<feature type="binding site" evidence="9">
    <location>
        <begin position="9"/>
        <end position="16"/>
    </location>
    <ligand>
        <name>GTP</name>
        <dbReference type="ChEBI" id="CHEBI:37565"/>
        <label>1</label>
    </ligand>
</feature>
<keyword evidence="4 11" id="KW-0677">Repeat</keyword>
<evidence type="ECO:0000256" key="4">
    <source>
        <dbReference type="ARBA" id="ARBA00022737"/>
    </source>
</evidence>
<dbReference type="FunFam" id="3.30.300.20:FF:000004">
    <property type="entry name" value="GTPase Der"/>
    <property type="match status" value="1"/>
</dbReference>
<feature type="binding site" evidence="9">
    <location>
        <begin position="289"/>
        <end position="292"/>
    </location>
    <ligand>
        <name>GTP</name>
        <dbReference type="ChEBI" id="CHEBI:37565"/>
        <label>2</label>
    </ligand>
</feature>
<dbReference type="PANTHER" id="PTHR43834:SF6">
    <property type="entry name" value="GTPASE DER"/>
    <property type="match status" value="1"/>
</dbReference>
<dbReference type="Pfam" id="PF14714">
    <property type="entry name" value="KH_dom-like"/>
    <property type="match status" value="1"/>
</dbReference>
<feature type="binding site" evidence="9">
    <location>
        <begin position="224"/>
        <end position="228"/>
    </location>
    <ligand>
        <name>GTP</name>
        <dbReference type="ChEBI" id="CHEBI:37565"/>
        <label>2</label>
    </ligand>
</feature>
<dbReference type="Pfam" id="PF01926">
    <property type="entry name" value="MMR_HSR1"/>
    <property type="match status" value="2"/>
</dbReference>
<name>C5J631_MESCH</name>
<dbReference type="InterPro" id="IPR027417">
    <property type="entry name" value="P-loop_NTPase"/>
</dbReference>
<dbReference type="GO" id="GO:0005525">
    <property type="term" value="F:GTP binding"/>
    <property type="evidence" value="ECO:0007669"/>
    <property type="project" value="UniProtKB-UniRule"/>
</dbReference>
<dbReference type="FunFam" id="3.40.50.300:FF:000040">
    <property type="entry name" value="GTPase Der"/>
    <property type="match status" value="1"/>
</dbReference>
<evidence type="ECO:0000256" key="9">
    <source>
        <dbReference type="HAMAP-Rule" id="MF_00195"/>
    </source>
</evidence>
<evidence type="ECO:0000256" key="8">
    <source>
        <dbReference type="ARBA" id="ARBA00053470"/>
    </source>
</evidence>
<dbReference type="InterPro" id="IPR031166">
    <property type="entry name" value="G_ENGA"/>
</dbReference>
<comment type="subunit">
    <text evidence="9">Associates with the 50S ribosomal subunit.</text>
</comment>
<feature type="domain" description="EngA-type G" evidence="12">
    <location>
        <begin position="3"/>
        <end position="164"/>
    </location>
</feature>
<dbReference type="HOGENOM" id="CLU_016077_6_2_14"/>
<feature type="binding site" evidence="9">
    <location>
        <begin position="118"/>
        <end position="121"/>
    </location>
    <ligand>
        <name>GTP</name>
        <dbReference type="ChEBI" id="CHEBI:37565"/>
        <label>1</label>
    </ligand>
</feature>
<evidence type="ECO:0000256" key="3">
    <source>
        <dbReference type="ARBA" id="ARBA00022517"/>
    </source>
</evidence>
<dbReference type="Gene3D" id="3.40.50.300">
    <property type="entry name" value="P-loop containing nucleotide triphosphate hydrolases"/>
    <property type="match status" value="2"/>
</dbReference>
<dbReference type="PANTHER" id="PTHR43834">
    <property type="entry name" value="GTPASE DER"/>
    <property type="match status" value="1"/>
</dbReference>
<feature type="binding site" evidence="9">
    <location>
        <begin position="177"/>
        <end position="184"/>
    </location>
    <ligand>
        <name>GTP</name>
        <dbReference type="ChEBI" id="CHEBI:37565"/>
        <label>2</label>
    </ligand>
</feature>
<comment type="function">
    <text evidence="8 9 11">GTPase that plays an essential role in the late steps of ribosome biogenesis.</text>
</comment>